<keyword evidence="2" id="KW-1185">Reference proteome</keyword>
<name>A0ACA9SP24_9GLOM</name>
<evidence type="ECO:0000313" key="2">
    <source>
        <dbReference type="Proteomes" id="UP000789920"/>
    </source>
</evidence>
<sequence length="46" mass="5338">DLYIMTYGHAFARFIDNEFKALISSSLMVYDEFHEHNPDMISLIAA</sequence>
<dbReference type="Proteomes" id="UP000789920">
    <property type="component" value="Unassembled WGS sequence"/>
</dbReference>
<comment type="caution">
    <text evidence="1">The sequence shown here is derived from an EMBL/GenBank/DDBJ whole genome shotgun (WGS) entry which is preliminary data.</text>
</comment>
<accession>A0ACA9SP24</accession>
<dbReference type="EMBL" id="CAJVQC010144930">
    <property type="protein sequence ID" value="CAG8845008.1"/>
    <property type="molecule type" value="Genomic_DNA"/>
</dbReference>
<reference evidence="1" key="1">
    <citation type="submission" date="2021-06" db="EMBL/GenBank/DDBJ databases">
        <authorList>
            <person name="Kallberg Y."/>
            <person name="Tangrot J."/>
            <person name="Rosling A."/>
        </authorList>
    </citation>
    <scope>NUCLEOTIDE SEQUENCE</scope>
    <source>
        <strain evidence="1">MA461A</strain>
    </source>
</reference>
<gene>
    <name evidence="1" type="ORF">RPERSI_LOCUS33467</name>
</gene>
<evidence type="ECO:0000313" key="1">
    <source>
        <dbReference type="EMBL" id="CAG8845008.1"/>
    </source>
</evidence>
<protein>
    <submittedName>
        <fullName evidence="1">34144_t:CDS:1</fullName>
    </submittedName>
</protein>
<organism evidence="1 2">
    <name type="scientific">Racocetra persica</name>
    <dbReference type="NCBI Taxonomy" id="160502"/>
    <lineage>
        <taxon>Eukaryota</taxon>
        <taxon>Fungi</taxon>
        <taxon>Fungi incertae sedis</taxon>
        <taxon>Mucoromycota</taxon>
        <taxon>Glomeromycotina</taxon>
        <taxon>Glomeromycetes</taxon>
        <taxon>Diversisporales</taxon>
        <taxon>Gigasporaceae</taxon>
        <taxon>Racocetra</taxon>
    </lineage>
</organism>
<feature type="non-terminal residue" evidence="1">
    <location>
        <position position="1"/>
    </location>
</feature>
<proteinExistence type="predicted"/>